<name>A0A085N4V2_9BILA</name>
<protein>
    <submittedName>
        <fullName evidence="1">Uncharacterized protein</fullName>
    </submittedName>
</protein>
<proteinExistence type="predicted"/>
<evidence type="ECO:0000313" key="1">
    <source>
        <dbReference type="EMBL" id="KFD64498.1"/>
    </source>
</evidence>
<dbReference type="PANTHER" id="PTHR45913:SF22">
    <property type="entry name" value="SCAN BOX DOMAIN-CONTAINING PROTEIN"/>
    <property type="match status" value="1"/>
</dbReference>
<accession>A0A085N4V2</accession>
<dbReference type="EMBL" id="KL367555">
    <property type="protein sequence ID" value="KFD64498.1"/>
    <property type="molecule type" value="Genomic_DNA"/>
</dbReference>
<gene>
    <name evidence="1" type="ORF">M514_07728</name>
</gene>
<feature type="non-terminal residue" evidence="1">
    <location>
        <position position="1"/>
    </location>
</feature>
<dbReference type="PANTHER" id="PTHR45913">
    <property type="entry name" value="EPM2A-INTERACTING PROTEIN 1"/>
    <property type="match status" value="1"/>
</dbReference>
<reference evidence="1" key="1">
    <citation type="journal article" date="2014" name="Nat. Genet.">
        <title>Genome and transcriptome of the porcine whipworm Trichuris suis.</title>
        <authorList>
            <person name="Jex A.R."/>
            <person name="Nejsum P."/>
            <person name="Schwarz E.M."/>
            <person name="Hu L."/>
            <person name="Young N.D."/>
            <person name="Hall R.S."/>
            <person name="Korhonen P.K."/>
            <person name="Liao S."/>
            <person name="Thamsborg S."/>
            <person name="Xia J."/>
            <person name="Xu P."/>
            <person name="Wang S."/>
            <person name="Scheerlinck J.P."/>
            <person name="Hofmann A."/>
            <person name="Sternberg P.W."/>
            <person name="Wang J."/>
            <person name="Gasser R.B."/>
        </authorList>
    </citation>
    <scope>NUCLEOTIDE SEQUENCE [LARGE SCALE GENOMIC DNA]</scope>
    <source>
        <strain evidence="1">DCEP-RM93F</strain>
    </source>
</reference>
<organism evidence="1">
    <name type="scientific">Trichuris suis</name>
    <name type="common">pig whipworm</name>
    <dbReference type="NCBI Taxonomy" id="68888"/>
    <lineage>
        <taxon>Eukaryota</taxon>
        <taxon>Metazoa</taxon>
        <taxon>Ecdysozoa</taxon>
        <taxon>Nematoda</taxon>
        <taxon>Enoplea</taxon>
        <taxon>Dorylaimia</taxon>
        <taxon>Trichinellida</taxon>
        <taxon>Trichuridae</taxon>
        <taxon>Trichuris</taxon>
    </lineage>
</organism>
<sequence>IHLSCINTFSLHDCTIVCVRSVTVEDLLKLLGIIVLLKSCTNSLMSRPKKKSRQYSTEYLKFGFTCSPANRRLPMCLICEKVFSNEAMKPSRLKEDFTRCQPDKRCKDVAYFCSLREKASIRRTLPNMMASESKLHHDGLLASYRIALMIAKSGKPHSIGEDMVLPATAEILETVLHQPAPTIVSKIPLSRRTVQRRVDVMAQDIEAALCVILKNTELQLDE</sequence>
<dbReference type="AlphaFoldDB" id="A0A085N4V2"/>
<dbReference type="Proteomes" id="UP000030758">
    <property type="component" value="Unassembled WGS sequence"/>
</dbReference>